<evidence type="ECO:0000313" key="2">
    <source>
        <dbReference type="Proteomes" id="UP000325440"/>
    </source>
</evidence>
<sequence>NACRRCGVSRYKEADCLDGSGKFIACNRADLMIKPGSASWVRITGPKKELHGTLDRWARTWL</sequence>
<name>A0A5E4MWH2_9HEMI</name>
<proteinExistence type="predicted"/>
<gene>
    <name evidence="1" type="ORF">CINCED_3A017432</name>
</gene>
<organism evidence="1 2">
    <name type="scientific">Cinara cedri</name>
    <dbReference type="NCBI Taxonomy" id="506608"/>
    <lineage>
        <taxon>Eukaryota</taxon>
        <taxon>Metazoa</taxon>
        <taxon>Ecdysozoa</taxon>
        <taxon>Arthropoda</taxon>
        <taxon>Hexapoda</taxon>
        <taxon>Insecta</taxon>
        <taxon>Pterygota</taxon>
        <taxon>Neoptera</taxon>
        <taxon>Paraneoptera</taxon>
        <taxon>Hemiptera</taxon>
        <taxon>Sternorrhyncha</taxon>
        <taxon>Aphidomorpha</taxon>
        <taxon>Aphidoidea</taxon>
        <taxon>Aphididae</taxon>
        <taxon>Lachninae</taxon>
        <taxon>Cinara</taxon>
    </lineage>
</organism>
<dbReference type="EMBL" id="CABPRJ010001077">
    <property type="protein sequence ID" value="VVC35156.1"/>
    <property type="molecule type" value="Genomic_DNA"/>
</dbReference>
<protein>
    <submittedName>
        <fullName evidence="1">Uncharacterized protein</fullName>
    </submittedName>
</protein>
<dbReference type="Proteomes" id="UP000325440">
    <property type="component" value="Unassembled WGS sequence"/>
</dbReference>
<dbReference type="AlphaFoldDB" id="A0A5E4MWH2"/>
<keyword evidence="2" id="KW-1185">Reference proteome</keyword>
<feature type="non-terminal residue" evidence="1">
    <location>
        <position position="1"/>
    </location>
</feature>
<reference evidence="1 2" key="1">
    <citation type="submission" date="2019-08" db="EMBL/GenBank/DDBJ databases">
        <authorList>
            <person name="Alioto T."/>
            <person name="Alioto T."/>
            <person name="Gomez Garrido J."/>
        </authorList>
    </citation>
    <scope>NUCLEOTIDE SEQUENCE [LARGE SCALE GENOMIC DNA]</scope>
</reference>
<evidence type="ECO:0000313" key="1">
    <source>
        <dbReference type="EMBL" id="VVC35156.1"/>
    </source>
</evidence>
<accession>A0A5E4MWH2</accession>